<sequence>MDAQTPAQHRADNPSSEAYWLFFPPFGAPTVFFFSVVPYLVVSPAFFDLVGETSGSAFFCSASASFFLASWCEIVADSFLSSFKGKVASLRMLVVVSERLEDKVGCRSVRSIDRSWQVASTLGHGRTEY</sequence>
<name>A0A2X0MB62_9BASI</name>
<accession>A0A2X0MB62</accession>
<evidence type="ECO:0000313" key="2">
    <source>
        <dbReference type="EMBL" id="SGY76945.1"/>
    </source>
</evidence>
<proteinExistence type="predicted"/>
<keyword evidence="1" id="KW-0472">Membrane</keyword>
<dbReference type="EMBL" id="FQNC01000047">
    <property type="protein sequence ID" value="SGY76945.1"/>
    <property type="molecule type" value="Genomic_DNA"/>
</dbReference>
<organism evidence="2 3">
    <name type="scientific">Microbotryum silenes-dioicae</name>
    <dbReference type="NCBI Taxonomy" id="796604"/>
    <lineage>
        <taxon>Eukaryota</taxon>
        <taxon>Fungi</taxon>
        <taxon>Dikarya</taxon>
        <taxon>Basidiomycota</taxon>
        <taxon>Pucciniomycotina</taxon>
        <taxon>Microbotryomycetes</taxon>
        <taxon>Microbotryales</taxon>
        <taxon>Microbotryaceae</taxon>
        <taxon>Microbotryum</taxon>
    </lineage>
</organism>
<evidence type="ECO:0000256" key="1">
    <source>
        <dbReference type="SAM" id="Phobius"/>
    </source>
</evidence>
<keyword evidence="3" id="KW-1185">Reference proteome</keyword>
<gene>
    <name evidence="2" type="primary">BQ5605_C005g03532</name>
    <name evidence="2" type="ORF">BQ5605_C005G03532</name>
</gene>
<feature type="transmembrane region" description="Helical" evidence="1">
    <location>
        <begin position="20"/>
        <end position="42"/>
    </location>
</feature>
<keyword evidence="1" id="KW-1133">Transmembrane helix</keyword>
<dbReference type="Proteomes" id="UP000249464">
    <property type="component" value="Unassembled WGS sequence"/>
</dbReference>
<dbReference type="AlphaFoldDB" id="A0A2X0MB62"/>
<evidence type="ECO:0000313" key="3">
    <source>
        <dbReference type="Proteomes" id="UP000249464"/>
    </source>
</evidence>
<keyword evidence="1" id="KW-0812">Transmembrane</keyword>
<protein>
    <submittedName>
        <fullName evidence="2">BQ5605_C005g03532 protein</fullName>
    </submittedName>
</protein>
<reference evidence="2 3" key="1">
    <citation type="submission" date="2016-11" db="EMBL/GenBank/DDBJ databases">
        <authorList>
            <person name="Jaros S."/>
            <person name="Januszkiewicz K."/>
            <person name="Wedrychowicz H."/>
        </authorList>
    </citation>
    <scope>NUCLEOTIDE SEQUENCE [LARGE SCALE GENOMIC DNA]</scope>
</reference>